<dbReference type="InterPro" id="IPR011856">
    <property type="entry name" value="tRNA_endonuc-like_dom_sf"/>
</dbReference>
<dbReference type="GO" id="GO:0003676">
    <property type="term" value="F:nucleic acid binding"/>
    <property type="evidence" value="ECO:0007669"/>
    <property type="project" value="InterPro"/>
</dbReference>
<reference evidence="3" key="1">
    <citation type="submission" date="2018-12" db="EMBL/GenBank/DDBJ databases">
        <title>Novel natural products biosynthetic potential of the class Ktedonobacteria.</title>
        <authorList>
            <person name="Zheng Y."/>
            <person name="Saitou A."/>
            <person name="Wang C.M."/>
            <person name="Toyoda A."/>
            <person name="Minakuchi Y."/>
            <person name="Sekiguchi Y."/>
            <person name="Ueda K."/>
            <person name="Takano H."/>
            <person name="Sakai Y."/>
            <person name="Yokota A."/>
            <person name="Yabe S."/>
        </authorList>
    </citation>
    <scope>NUCLEOTIDE SEQUENCE</scope>
    <source>
        <strain evidence="3">A3-2</strain>
    </source>
</reference>
<dbReference type="PANTHER" id="PTHR34039:SF1">
    <property type="entry name" value="UPF0102 PROTEIN YRAN"/>
    <property type="match status" value="1"/>
</dbReference>
<name>A0A455T7R9_9CHLR</name>
<dbReference type="EMBL" id="AP019377">
    <property type="protein sequence ID" value="BBH95497.1"/>
    <property type="molecule type" value="Genomic_DNA"/>
</dbReference>
<sequence>MNCSGHEEADGRGRALASVELSRARRRRALGRAGEHLAAAALRRRGYRICEHNFRCRAGEIDLIACEGEELVFIEVKTRRGTGWGPPEEALTPRKRRKLIEVASHYLELHGAYERPWRIDVVAIQLSSSGRLEALRIHRGAVEYEE</sequence>
<dbReference type="HAMAP" id="MF_00048">
    <property type="entry name" value="UPF0102"/>
    <property type="match status" value="1"/>
</dbReference>
<dbReference type="InterPro" id="IPR011335">
    <property type="entry name" value="Restrct_endonuc-II-like"/>
</dbReference>
<evidence type="ECO:0000313" key="3">
    <source>
        <dbReference type="EMBL" id="BBH95497.1"/>
    </source>
</evidence>
<dbReference type="Gene3D" id="3.40.1350.10">
    <property type="match status" value="1"/>
</dbReference>
<dbReference type="Pfam" id="PF02021">
    <property type="entry name" value="UPF0102"/>
    <property type="match status" value="1"/>
</dbReference>
<dbReference type="CDD" id="cd20736">
    <property type="entry name" value="PoNe_Nuclease"/>
    <property type="match status" value="1"/>
</dbReference>
<accession>A0A455T7R9</accession>
<dbReference type="NCBIfam" id="NF009150">
    <property type="entry name" value="PRK12497.1-3"/>
    <property type="match status" value="1"/>
</dbReference>
<protein>
    <recommendedName>
        <fullName evidence="2">UPF0102 protein KTA_36960</fullName>
    </recommendedName>
</protein>
<comment type="similarity">
    <text evidence="1 2">Belongs to the UPF0102 family.</text>
</comment>
<dbReference type="AlphaFoldDB" id="A0A455T7R9"/>
<gene>
    <name evidence="3" type="ORF">KTA_36960</name>
</gene>
<dbReference type="NCBIfam" id="NF009154">
    <property type="entry name" value="PRK12497.3-3"/>
    <property type="match status" value="1"/>
</dbReference>
<evidence type="ECO:0000256" key="2">
    <source>
        <dbReference type="HAMAP-Rule" id="MF_00048"/>
    </source>
</evidence>
<dbReference type="PANTHER" id="PTHR34039">
    <property type="entry name" value="UPF0102 PROTEIN YRAN"/>
    <property type="match status" value="1"/>
</dbReference>
<organism evidence="3">
    <name type="scientific">Thermogemmatispora argillosa</name>
    <dbReference type="NCBI Taxonomy" id="2045280"/>
    <lineage>
        <taxon>Bacteria</taxon>
        <taxon>Bacillati</taxon>
        <taxon>Chloroflexota</taxon>
        <taxon>Ktedonobacteria</taxon>
        <taxon>Thermogemmatisporales</taxon>
        <taxon>Thermogemmatisporaceae</taxon>
        <taxon>Thermogemmatispora</taxon>
    </lineage>
</organism>
<dbReference type="SUPFAM" id="SSF52980">
    <property type="entry name" value="Restriction endonuclease-like"/>
    <property type="match status" value="1"/>
</dbReference>
<dbReference type="NCBIfam" id="TIGR00252">
    <property type="entry name" value="YraN family protein"/>
    <property type="match status" value="1"/>
</dbReference>
<proteinExistence type="inferred from homology"/>
<evidence type="ECO:0000256" key="1">
    <source>
        <dbReference type="ARBA" id="ARBA00006738"/>
    </source>
</evidence>
<dbReference type="InterPro" id="IPR003509">
    <property type="entry name" value="UPF0102_YraN-like"/>
</dbReference>